<keyword evidence="1" id="KW-0472">Membrane</keyword>
<dbReference type="EMBL" id="QNRK01000025">
    <property type="protein sequence ID" value="RBP08594.1"/>
    <property type="molecule type" value="Genomic_DNA"/>
</dbReference>
<feature type="transmembrane region" description="Helical" evidence="1">
    <location>
        <begin position="300"/>
        <end position="324"/>
    </location>
</feature>
<sequence length="416" mass="45033">MSALTSSETLDGVSAPKFESDARSFFWFAAKGGLLEIVTVGFYRFWLLTGIRRRIWSATSLEGDALEYTGRPLEILIGYLIALAILAPLFLASFLVGLLAETAGFPDDLAWAAAWAAGAASFGFIYLLLQYASYRARRYRVSRTVWRGVRFWMKPAGWRYAFLSVGLMIVVILTLGLAHPWRAAALERFKWRRTFYGDLPARFEATGWAFFKAGVGLWVLATLAVLLPIGLLADAAATRNESLLPFAFLVAALAVPVLFWVWAVFQALEWRWFMNGLRIGGAGFACTLKGWRVVRIYLGYVGVALAISLASSIAGVAIHAAIASPPSPTAKGAGDAVWIASSAASALAYLAVLALIGAAHRTYLVHQFWRAVVDSTSVANAETLRLARRAGQASDAIGEGMLDTGLLDGFDLGAGF</sequence>
<reference evidence="2 3" key="1">
    <citation type="submission" date="2018-06" db="EMBL/GenBank/DDBJ databases">
        <title>Genomic Encyclopedia of Type Strains, Phase IV (KMG-IV): sequencing the most valuable type-strain genomes for metagenomic binning, comparative biology and taxonomic classification.</title>
        <authorList>
            <person name="Goeker M."/>
        </authorList>
    </citation>
    <scope>NUCLEOTIDE SEQUENCE [LARGE SCALE GENOMIC DNA]</scope>
    <source>
        <strain evidence="2 3">DSM 24875</strain>
    </source>
</reference>
<dbReference type="RefSeq" id="WP_113891177.1">
    <property type="nucleotide sequence ID" value="NZ_QNRK01000025.1"/>
</dbReference>
<evidence type="ECO:0000256" key="1">
    <source>
        <dbReference type="SAM" id="Phobius"/>
    </source>
</evidence>
<feature type="transmembrane region" description="Helical" evidence="1">
    <location>
        <begin position="76"/>
        <end position="97"/>
    </location>
</feature>
<gene>
    <name evidence="2" type="ORF">DFR50_12576</name>
</gene>
<keyword evidence="1" id="KW-1133">Transmembrane helix</keyword>
<feature type="transmembrane region" description="Helical" evidence="1">
    <location>
        <begin position="109"/>
        <end position="129"/>
    </location>
</feature>
<proteinExistence type="predicted"/>
<feature type="transmembrane region" description="Helical" evidence="1">
    <location>
        <begin position="25"/>
        <end position="46"/>
    </location>
</feature>
<feature type="transmembrane region" description="Helical" evidence="1">
    <location>
        <begin position="209"/>
        <end position="231"/>
    </location>
</feature>
<name>A0A366F1W9_9HYPH</name>
<comment type="caution">
    <text evidence="2">The sequence shown here is derived from an EMBL/GenBank/DDBJ whole genome shotgun (WGS) entry which is preliminary data.</text>
</comment>
<feature type="transmembrane region" description="Helical" evidence="1">
    <location>
        <begin position="160"/>
        <end position="181"/>
    </location>
</feature>
<keyword evidence="3" id="KW-1185">Reference proteome</keyword>
<keyword evidence="1" id="KW-0812">Transmembrane</keyword>
<dbReference type="InterPro" id="IPR010295">
    <property type="entry name" value="DUF898"/>
</dbReference>
<evidence type="ECO:0000313" key="3">
    <source>
        <dbReference type="Proteomes" id="UP000253529"/>
    </source>
</evidence>
<feature type="transmembrane region" description="Helical" evidence="1">
    <location>
        <begin position="336"/>
        <end position="359"/>
    </location>
</feature>
<evidence type="ECO:0000313" key="2">
    <source>
        <dbReference type="EMBL" id="RBP08594.1"/>
    </source>
</evidence>
<organism evidence="2 3">
    <name type="scientific">Roseiarcus fermentans</name>
    <dbReference type="NCBI Taxonomy" id="1473586"/>
    <lineage>
        <taxon>Bacteria</taxon>
        <taxon>Pseudomonadati</taxon>
        <taxon>Pseudomonadota</taxon>
        <taxon>Alphaproteobacteria</taxon>
        <taxon>Hyphomicrobiales</taxon>
        <taxon>Roseiarcaceae</taxon>
        <taxon>Roseiarcus</taxon>
    </lineage>
</organism>
<dbReference type="OrthoDB" id="7462354at2"/>
<dbReference type="Proteomes" id="UP000253529">
    <property type="component" value="Unassembled WGS sequence"/>
</dbReference>
<protein>
    <submittedName>
        <fullName evidence="2">Uncharacterized protein DUF898</fullName>
    </submittedName>
</protein>
<feature type="transmembrane region" description="Helical" evidence="1">
    <location>
        <begin position="243"/>
        <end position="264"/>
    </location>
</feature>
<accession>A0A366F1W9</accession>
<dbReference type="AlphaFoldDB" id="A0A366F1W9"/>
<feature type="transmembrane region" description="Helical" evidence="1">
    <location>
        <begin position="270"/>
        <end position="288"/>
    </location>
</feature>
<dbReference type="Pfam" id="PF05987">
    <property type="entry name" value="DUF898"/>
    <property type="match status" value="1"/>
</dbReference>